<feature type="domain" description="Surface antigen" evidence="1">
    <location>
        <begin position="28"/>
        <end position="136"/>
    </location>
</feature>
<organism evidence="3 4">
    <name type="scientific">Blastochloris viridis</name>
    <name type="common">Rhodopseudomonas viridis</name>
    <dbReference type="NCBI Taxonomy" id="1079"/>
    <lineage>
        <taxon>Bacteria</taxon>
        <taxon>Pseudomonadati</taxon>
        <taxon>Pseudomonadota</taxon>
        <taxon>Alphaproteobacteria</taxon>
        <taxon>Hyphomicrobiales</taxon>
        <taxon>Blastochloridaceae</taxon>
        <taxon>Blastochloris</taxon>
    </lineage>
</organism>
<dbReference type="EMBL" id="AP014854">
    <property type="protein sequence ID" value="BAS00372.1"/>
    <property type="molecule type" value="Genomic_DNA"/>
</dbReference>
<dbReference type="OrthoDB" id="8017863at2"/>
<reference evidence="3" key="2">
    <citation type="submission" date="2015-11" db="EMBL/GenBank/DDBJ databases">
        <authorList>
            <person name="Zhang Y."/>
            <person name="Guo Z."/>
        </authorList>
    </citation>
    <scope>NUCLEOTIDE SEQUENCE</scope>
    <source>
        <strain evidence="3">1</strain>
    </source>
</reference>
<gene>
    <name evidence="2" type="ORF">BV133_2778</name>
    <name evidence="3" type="ORF">BVIRIDIS_14090</name>
</gene>
<evidence type="ECO:0000313" key="4">
    <source>
        <dbReference type="Proteomes" id="UP000065734"/>
    </source>
</evidence>
<accession>A0A0H5BIW2</accession>
<dbReference type="STRING" id="1079.BVIR_1964"/>
<protein>
    <submittedName>
        <fullName evidence="3">Surface antigen</fullName>
    </submittedName>
</protein>
<evidence type="ECO:0000259" key="1">
    <source>
        <dbReference type="Pfam" id="PF16998"/>
    </source>
</evidence>
<dbReference type="Pfam" id="PF16998">
    <property type="entry name" value="17kDa_Anti_2"/>
    <property type="match status" value="1"/>
</dbReference>
<keyword evidence="4" id="KW-1185">Reference proteome</keyword>
<sequence length="141" mass="14535">MLGVGLALLVSGCAAISIPMGGLFGDDSDDEIVTKSVKPLPVVPVATVPDADWRAAKAPFSLAMNRTDAGASVMWDNPATGAHGSITPLSKAAASDAGRTCRTFLLSRVEGDTESWHQGEACLAGKAGWKVQMVRPLAAKT</sequence>
<dbReference type="InterPro" id="IPR032635">
    <property type="entry name" value="Anti_2"/>
</dbReference>
<reference evidence="2" key="1">
    <citation type="journal article" date="2015" name="Genome Announc.">
        <title>Complete Genome Sequence of the Bacteriochlorophyll b-Producing Photosynthetic Bacterium Blastochloris viridis.</title>
        <authorList>
            <person name="Tsukatani Y."/>
            <person name="Hirose Y."/>
            <person name="Harada J."/>
            <person name="Misawa N."/>
            <person name="Mori K."/>
            <person name="Inoue K."/>
            <person name="Tamiaki H."/>
        </authorList>
    </citation>
    <scope>NUCLEOTIDE SEQUENCE [LARGE SCALE GENOMIC DNA]</scope>
    <source>
        <strain evidence="2">DSM 133</strain>
    </source>
</reference>
<proteinExistence type="predicted"/>
<dbReference type="RefSeq" id="WP_055037456.1">
    <property type="nucleotide sequence ID" value="NZ_AP014854.2"/>
</dbReference>
<reference evidence="4" key="3">
    <citation type="journal article" date="2016" name="Genome Announc.">
        <title>Revised genome sequence of the purple photosynthetic bacterium Blastochloris viridis.</title>
        <authorList>
            <person name="Liu L.N."/>
            <person name="Faulkner M."/>
            <person name="Liu X."/>
            <person name="Huang F."/>
            <person name="Darby A.C."/>
            <person name="Hall N."/>
        </authorList>
    </citation>
    <scope>NUCLEOTIDE SEQUENCE [LARGE SCALE GENOMIC DNA]</scope>
    <source>
        <strain evidence="4">ATCC 19567 / DSM 133 / F</strain>
    </source>
</reference>
<evidence type="ECO:0000313" key="2">
    <source>
        <dbReference type="EMBL" id="BAS00372.1"/>
    </source>
</evidence>
<dbReference type="AlphaFoldDB" id="A0A0H5BIW2"/>
<name>A0A0H5BIW2_BLAVI</name>
<evidence type="ECO:0000313" key="3">
    <source>
        <dbReference type="EMBL" id="CUU42397.1"/>
    </source>
</evidence>
<dbReference type="EMBL" id="LN907867">
    <property type="protein sequence ID" value="CUU42397.1"/>
    <property type="molecule type" value="Genomic_DNA"/>
</dbReference>
<dbReference type="Proteomes" id="UP000065734">
    <property type="component" value="Chromosome I"/>
</dbReference>